<evidence type="ECO:0008006" key="4">
    <source>
        <dbReference type="Google" id="ProtNLM"/>
    </source>
</evidence>
<sequence>VDLDAFATMAYVQTLQCKIDSMESAIKESINSTVSTAVCDATGPITAALQAAQAGINGLSGKIEKDINLAVGQRIDATRKEFQQQLDIFNARVGELESRHDKTDAYIAAMAVQIRELQQALEVANKQRAQNVLDSLRDRNGNWTRIHAPAVAGRGQVELRVGPDKSPKQIKIEITGKRIRLALERDFPSHNWRVDRVKGWVLAGWAPVISFSVRPGRDEPPVLSYQDTGLPALGIDRTQLKASASAAVAPEAAPQFWLWRDRGQFEEILLRTLTELGRRVTEKTAYLQTLPFSKMILGIQEVHQDHAQLRAVMKNINSTLDMHSSFTPGHHGMISGGVAAVFPAGLHAESEALLLGRVLRTSFRTNDQQLIFYNIHNYEIINAAIKRISTRILSDQHLARTDPSKVILFVMGDFNFAAVGKLKLTEPESRANAEASESPKASARKWHGALRHLVEIEGTDTTHYCAETKSESTIDRCFCSITPTQMLQLTVNSTTFSTPEATDMNHLSPPSKLILTTELLCEIAREARGHMLETSPNRGEVQLQIAKSIARAVWRQGRKLAARLLRVHQAAQDHLALIGEQVKLIDPVKFEEWASNLFRQDADQRQAAINHATLRGRLRPAQARAQSRALQRKIKLWSPISKRLVLTGGAKTSVGTVMGPKNRLQRLVEHWQPVFEGKQIDLEKAADYLSQFSPKINFNNFNPPDYETIKQFASRSSPTSRGMDGHPYTAWAAREKCTETLWEDSEHSGCHRDPSKVRVLGLRDTSMKIISSTMDAATATVAAEVVPASQRGFIHRRNFGYNVLELDVESRIASAGPNAMDVLPVLVSLDIAQAFPSFAHQFICLALKAMGAPEAILNFFDSMYHNLLAMAPCAGQCIPLFYVRSGIIQGCGWSGTLYAMGTASFLLNLEMVLEGQGRGLCRACADDLGLLLKAAAHFAHLAGAIILMDVLAGLTLKAPKCHIIPLAGEVNAELILKLRNALIAIVPRFKDFNICDRLTYLGLLLGPGATEKLIFEKAFNKFKWRTKMFSASDAPSMGSAALFNSRAIPVLGYLAQFAMLPHEYFKNENRINASVLRFPSGAFRIKDWPHLRARGARAPRSLQLAMVVTIVRSATTTFSKFPEIRERLHEGLDAYGIQQTLMGAARGALRRSPPWWQMPSFVEMLHQVATTSTEHAYYPSDMLRPAVAGALEAIHDAR</sequence>
<feature type="coiled-coil region" evidence="1">
    <location>
        <begin position="79"/>
        <end position="127"/>
    </location>
</feature>
<accession>A0ABN9Y418</accession>
<dbReference type="EMBL" id="CAUYUJ010021832">
    <property type="protein sequence ID" value="CAK0907259.1"/>
    <property type="molecule type" value="Genomic_DNA"/>
</dbReference>
<evidence type="ECO:0000256" key="1">
    <source>
        <dbReference type="SAM" id="Coils"/>
    </source>
</evidence>
<reference evidence="2" key="1">
    <citation type="submission" date="2023-10" db="EMBL/GenBank/DDBJ databases">
        <authorList>
            <person name="Chen Y."/>
            <person name="Shah S."/>
            <person name="Dougan E. K."/>
            <person name="Thang M."/>
            <person name="Chan C."/>
        </authorList>
    </citation>
    <scope>NUCLEOTIDE SEQUENCE [LARGE SCALE GENOMIC DNA]</scope>
</reference>
<evidence type="ECO:0000313" key="2">
    <source>
        <dbReference type="EMBL" id="CAK0907259.1"/>
    </source>
</evidence>
<proteinExistence type="predicted"/>
<feature type="non-terminal residue" evidence="2">
    <location>
        <position position="1198"/>
    </location>
</feature>
<name>A0ABN9Y418_9DINO</name>
<evidence type="ECO:0000313" key="3">
    <source>
        <dbReference type="Proteomes" id="UP001189429"/>
    </source>
</evidence>
<dbReference type="Proteomes" id="UP001189429">
    <property type="component" value="Unassembled WGS sequence"/>
</dbReference>
<keyword evidence="3" id="KW-1185">Reference proteome</keyword>
<protein>
    <recommendedName>
        <fullName evidence="4">Reverse transcriptase domain-containing protein</fullName>
    </recommendedName>
</protein>
<dbReference type="InterPro" id="IPR036691">
    <property type="entry name" value="Endo/exonu/phosph_ase_sf"/>
</dbReference>
<comment type="caution">
    <text evidence="2">The sequence shown here is derived from an EMBL/GenBank/DDBJ whole genome shotgun (WGS) entry which is preliminary data.</text>
</comment>
<feature type="non-terminal residue" evidence="2">
    <location>
        <position position="1"/>
    </location>
</feature>
<keyword evidence="1" id="KW-0175">Coiled coil</keyword>
<dbReference type="SUPFAM" id="SSF56219">
    <property type="entry name" value="DNase I-like"/>
    <property type="match status" value="1"/>
</dbReference>
<dbReference type="Gene3D" id="3.60.10.10">
    <property type="entry name" value="Endonuclease/exonuclease/phosphatase"/>
    <property type="match status" value="1"/>
</dbReference>
<organism evidence="2 3">
    <name type="scientific">Prorocentrum cordatum</name>
    <dbReference type="NCBI Taxonomy" id="2364126"/>
    <lineage>
        <taxon>Eukaryota</taxon>
        <taxon>Sar</taxon>
        <taxon>Alveolata</taxon>
        <taxon>Dinophyceae</taxon>
        <taxon>Prorocentrales</taxon>
        <taxon>Prorocentraceae</taxon>
        <taxon>Prorocentrum</taxon>
    </lineage>
</organism>
<gene>
    <name evidence="2" type="ORF">PCOR1329_LOCUS82338</name>
</gene>